<feature type="chain" id="PRO_5039379297" description="Reelin domain-containing protein" evidence="4">
    <location>
        <begin position="18"/>
        <end position="263"/>
    </location>
</feature>
<evidence type="ECO:0008006" key="9">
    <source>
        <dbReference type="Google" id="ProtNLM"/>
    </source>
</evidence>
<dbReference type="Pfam" id="PF02014">
    <property type="entry name" value="Reeler"/>
    <property type="match status" value="1"/>
</dbReference>
<dbReference type="Pfam" id="PF03351">
    <property type="entry name" value="DOMON"/>
    <property type="match status" value="1"/>
</dbReference>
<comment type="subcellular location">
    <subcellularLocation>
        <location evidence="2">Membrane</location>
        <topology evidence="2">Multi-pass membrane protein</topology>
    </subcellularLocation>
</comment>
<keyword evidence="3" id="KW-0408">Iron</keyword>
<evidence type="ECO:0000259" key="6">
    <source>
        <dbReference type="PROSITE" id="PS51019"/>
    </source>
</evidence>
<proteinExistence type="predicted"/>
<feature type="signal peptide" evidence="4">
    <location>
        <begin position="1"/>
        <end position="17"/>
    </location>
</feature>
<dbReference type="InterPro" id="IPR005018">
    <property type="entry name" value="DOMON_domain"/>
</dbReference>
<comment type="cofactor">
    <cofactor evidence="1">
        <name>heme b</name>
        <dbReference type="ChEBI" id="CHEBI:60344"/>
    </cofactor>
</comment>
<dbReference type="PANTHER" id="PTHR45828:SF33">
    <property type="entry name" value="DOMON DOMAIN-CONTAINING PROTEIN"/>
    <property type="match status" value="1"/>
</dbReference>
<feature type="domain" description="DOMON" evidence="5">
    <location>
        <begin position="186"/>
        <end position="263"/>
    </location>
</feature>
<name>A0A9D4ED43_DREPO</name>
<comment type="caution">
    <text evidence="7">The sequence shown here is derived from an EMBL/GenBank/DDBJ whole genome shotgun (WGS) entry which is preliminary data.</text>
</comment>
<dbReference type="InterPro" id="IPR051237">
    <property type="entry name" value="Ferric-chelate_Red/DefProt"/>
</dbReference>
<dbReference type="AlphaFoldDB" id="A0A9D4ED43"/>
<evidence type="ECO:0000313" key="8">
    <source>
        <dbReference type="Proteomes" id="UP000828390"/>
    </source>
</evidence>
<sequence length="263" mass="29150">MEYSTIMVLTLMRVVMGYSTLPPRDACYTMVPSHGVSAQTGANPYQIVMSKDTYSPSETIQVSLQGIASGTQFRGFMIQIRSIYASYYAPLGSFAAQAGVGNPCDWAAATHQQTGQVDKPFINLTWTAPDKNVGSILFLYTVVQNADTFWVNEPSSILEYLDKINKPIGCGSTVSCIMPRNCSQNCQYSVQWRPTKNNTVVEFEVKRKTSSPNYYMALGFSEDLQMGHDSVTECVTFNGVPKTLSSYNTEYGRYKNNTNLAVI</sequence>
<reference evidence="7" key="1">
    <citation type="journal article" date="2019" name="bioRxiv">
        <title>The Genome of the Zebra Mussel, Dreissena polymorpha: A Resource for Invasive Species Research.</title>
        <authorList>
            <person name="McCartney M.A."/>
            <person name="Auch B."/>
            <person name="Kono T."/>
            <person name="Mallez S."/>
            <person name="Zhang Y."/>
            <person name="Obille A."/>
            <person name="Becker A."/>
            <person name="Abrahante J.E."/>
            <person name="Garbe J."/>
            <person name="Badalamenti J.P."/>
            <person name="Herman A."/>
            <person name="Mangelson H."/>
            <person name="Liachko I."/>
            <person name="Sullivan S."/>
            <person name="Sone E.D."/>
            <person name="Koren S."/>
            <person name="Silverstein K.A.T."/>
            <person name="Beckman K.B."/>
            <person name="Gohl D.M."/>
        </authorList>
    </citation>
    <scope>NUCLEOTIDE SEQUENCE</scope>
    <source>
        <strain evidence="7">Duluth1</strain>
        <tissue evidence="7">Whole animal</tissue>
    </source>
</reference>
<dbReference type="Gene3D" id="2.60.40.4060">
    <property type="entry name" value="Reeler domain"/>
    <property type="match status" value="1"/>
</dbReference>
<evidence type="ECO:0000313" key="7">
    <source>
        <dbReference type="EMBL" id="KAH3777488.1"/>
    </source>
</evidence>
<evidence type="ECO:0000256" key="2">
    <source>
        <dbReference type="ARBA" id="ARBA00004141"/>
    </source>
</evidence>
<accession>A0A9D4ED43</accession>
<reference evidence="7" key="2">
    <citation type="submission" date="2020-11" db="EMBL/GenBank/DDBJ databases">
        <authorList>
            <person name="McCartney M.A."/>
            <person name="Auch B."/>
            <person name="Kono T."/>
            <person name="Mallez S."/>
            <person name="Becker A."/>
            <person name="Gohl D.M."/>
            <person name="Silverstein K.A.T."/>
            <person name="Koren S."/>
            <person name="Bechman K.B."/>
            <person name="Herman A."/>
            <person name="Abrahante J.E."/>
            <person name="Garbe J."/>
        </authorList>
    </citation>
    <scope>NUCLEOTIDE SEQUENCE</scope>
    <source>
        <strain evidence="7">Duluth1</strain>
        <tissue evidence="7">Whole animal</tissue>
    </source>
</reference>
<organism evidence="7 8">
    <name type="scientific">Dreissena polymorpha</name>
    <name type="common">Zebra mussel</name>
    <name type="synonym">Mytilus polymorpha</name>
    <dbReference type="NCBI Taxonomy" id="45954"/>
    <lineage>
        <taxon>Eukaryota</taxon>
        <taxon>Metazoa</taxon>
        <taxon>Spiralia</taxon>
        <taxon>Lophotrochozoa</taxon>
        <taxon>Mollusca</taxon>
        <taxon>Bivalvia</taxon>
        <taxon>Autobranchia</taxon>
        <taxon>Heteroconchia</taxon>
        <taxon>Euheterodonta</taxon>
        <taxon>Imparidentia</taxon>
        <taxon>Neoheterodontei</taxon>
        <taxon>Myida</taxon>
        <taxon>Dreissenoidea</taxon>
        <taxon>Dreissenidae</taxon>
        <taxon>Dreissena</taxon>
    </lineage>
</organism>
<dbReference type="PROSITE" id="PS51019">
    <property type="entry name" value="REELIN"/>
    <property type="match status" value="1"/>
</dbReference>
<gene>
    <name evidence="7" type="ORF">DPMN_178935</name>
</gene>
<dbReference type="PROSITE" id="PS50836">
    <property type="entry name" value="DOMON"/>
    <property type="match status" value="1"/>
</dbReference>
<dbReference type="CDD" id="cd08544">
    <property type="entry name" value="Reeler"/>
    <property type="match status" value="1"/>
</dbReference>
<evidence type="ECO:0000256" key="4">
    <source>
        <dbReference type="SAM" id="SignalP"/>
    </source>
</evidence>
<evidence type="ECO:0000259" key="5">
    <source>
        <dbReference type="PROSITE" id="PS50836"/>
    </source>
</evidence>
<dbReference type="PANTHER" id="PTHR45828">
    <property type="entry name" value="CYTOCHROME B561/FERRIC REDUCTASE TRANSMEMBRANE"/>
    <property type="match status" value="1"/>
</dbReference>
<evidence type="ECO:0000256" key="1">
    <source>
        <dbReference type="ARBA" id="ARBA00001970"/>
    </source>
</evidence>
<dbReference type="InterPro" id="IPR042307">
    <property type="entry name" value="Reeler_sf"/>
</dbReference>
<keyword evidence="8" id="KW-1185">Reference proteome</keyword>
<dbReference type="InterPro" id="IPR002861">
    <property type="entry name" value="Reeler_dom"/>
</dbReference>
<protein>
    <recommendedName>
        <fullName evidence="9">Reelin domain-containing protein</fullName>
    </recommendedName>
</protein>
<feature type="domain" description="Reelin" evidence="6">
    <location>
        <begin position="4"/>
        <end position="175"/>
    </location>
</feature>
<dbReference type="EMBL" id="JAIWYP010000009">
    <property type="protein sequence ID" value="KAH3777488.1"/>
    <property type="molecule type" value="Genomic_DNA"/>
</dbReference>
<evidence type="ECO:0000256" key="3">
    <source>
        <dbReference type="ARBA" id="ARBA00023004"/>
    </source>
</evidence>
<dbReference type="GO" id="GO:0016020">
    <property type="term" value="C:membrane"/>
    <property type="evidence" value="ECO:0007669"/>
    <property type="project" value="UniProtKB-SubCell"/>
</dbReference>
<dbReference type="Proteomes" id="UP000828390">
    <property type="component" value="Unassembled WGS sequence"/>
</dbReference>
<keyword evidence="4" id="KW-0732">Signal</keyword>